<name>A0A0C9WLB9_9AGAR</name>
<protein>
    <submittedName>
        <fullName evidence="2">Uncharacterized protein</fullName>
    </submittedName>
</protein>
<accession>A0A0C9WLB9</accession>
<keyword evidence="3" id="KW-1185">Reference proteome</keyword>
<evidence type="ECO:0000313" key="2">
    <source>
        <dbReference type="EMBL" id="KIJ90155.1"/>
    </source>
</evidence>
<reference evidence="3" key="2">
    <citation type="submission" date="2015-01" db="EMBL/GenBank/DDBJ databases">
        <title>Evolutionary Origins and Diversification of the Mycorrhizal Mutualists.</title>
        <authorList>
            <consortium name="DOE Joint Genome Institute"/>
            <consortium name="Mycorrhizal Genomics Consortium"/>
            <person name="Kohler A."/>
            <person name="Kuo A."/>
            <person name="Nagy L.G."/>
            <person name="Floudas D."/>
            <person name="Copeland A."/>
            <person name="Barry K.W."/>
            <person name="Cichocki N."/>
            <person name="Veneault-Fourrey C."/>
            <person name="LaButti K."/>
            <person name="Lindquist E.A."/>
            <person name="Lipzen A."/>
            <person name="Lundell T."/>
            <person name="Morin E."/>
            <person name="Murat C."/>
            <person name="Riley R."/>
            <person name="Ohm R."/>
            <person name="Sun H."/>
            <person name="Tunlid A."/>
            <person name="Henrissat B."/>
            <person name="Grigoriev I.V."/>
            <person name="Hibbett D.S."/>
            <person name="Martin F."/>
        </authorList>
    </citation>
    <scope>NUCLEOTIDE SEQUENCE [LARGE SCALE GENOMIC DNA]</scope>
    <source>
        <strain evidence="3">LaAM-08-1</strain>
    </source>
</reference>
<dbReference type="AlphaFoldDB" id="A0A0C9WLB9"/>
<sequence length="287" mass="31926">MALEYKSLEAGSEAWLEIPIVTGATESGKVLVLARVKQCLAEVHNAARQKYVVYVEDRCSDEEMANDTHPVVNSPTASPPAKRVRREETSYEAAGSVQQQARNYHGSHQQKAQDPRVAYQRQVSAPEDSGPDASRTMNPHTRPHHPHTEQNDSESEPVHKPRGTSHPPSAQDDAGLDPAGGFRFRGPHDNYYTDVNMHDEGEHDGLEDYHPTLLEHPHLGQHPRQYGPSGFGGRGRGGRPQYRGYSHPYEFAGYYGQGHEGFTGYGHQRFGRGPLECRQYPGEGHGF</sequence>
<reference evidence="2 3" key="1">
    <citation type="submission" date="2014-04" db="EMBL/GenBank/DDBJ databases">
        <authorList>
            <consortium name="DOE Joint Genome Institute"/>
            <person name="Kuo A."/>
            <person name="Kohler A."/>
            <person name="Nagy L.G."/>
            <person name="Floudas D."/>
            <person name="Copeland A."/>
            <person name="Barry K.W."/>
            <person name="Cichocki N."/>
            <person name="Veneault-Fourrey C."/>
            <person name="LaButti K."/>
            <person name="Lindquist E.A."/>
            <person name="Lipzen A."/>
            <person name="Lundell T."/>
            <person name="Morin E."/>
            <person name="Murat C."/>
            <person name="Sun H."/>
            <person name="Tunlid A."/>
            <person name="Henrissat B."/>
            <person name="Grigoriev I.V."/>
            <person name="Hibbett D.S."/>
            <person name="Martin F."/>
            <person name="Nordberg H.P."/>
            <person name="Cantor M.N."/>
            <person name="Hua S.X."/>
        </authorList>
    </citation>
    <scope>NUCLEOTIDE SEQUENCE [LARGE SCALE GENOMIC DNA]</scope>
    <source>
        <strain evidence="2 3">LaAM-08-1</strain>
    </source>
</reference>
<feature type="region of interest" description="Disordered" evidence="1">
    <location>
        <begin position="65"/>
        <end position="187"/>
    </location>
</feature>
<proteinExistence type="predicted"/>
<dbReference type="EMBL" id="KN839267">
    <property type="protein sequence ID" value="KIJ90155.1"/>
    <property type="molecule type" value="Genomic_DNA"/>
</dbReference>
<evidence type="ECO:0000256" key="1">
    <source>
        <dbReference type="SAM" id="MobiDB-lite"/>
    </source>
</evidence>
<feature type="compositionally biased region" description="Polar residues" evidence="1">
    <location>
        <begin position="96"/>
        <end position="112"/>
    </location>
</feature>
<dbReference type="OrthoDB" id="3091305at2759"/>
<dbReference type="Proteomes" id="UP000054477">
    <property type="component" value="Unassembled WGS sequence"/>
</dbReference>
<gene>
    <name evidence="2" type="ORF">K443DRAFT_135700</name>
</gene>
<organism evidence="2 3">
    <name type="scientific">Laccaria amethystina LaAM-08-1</name>
    <dbReference type="NCBI Taxonomy" id="1095629"/>
    <lineage>
        <taxon>Eukaryota</taxon>
        <taxon>Fungi</taxon>
        <taxon>Dikarya</taxon>
        <taxon>Basidiomycota</taxon>
        <taxon>Agaricomycotina</taxon>
        <taxon>Agaricomycetes</taxon>
        <taxon>Agaricomycetidae</taxon>
        <taxon>Agaricales</taxon>
        <taxon>Agaricineae</taxon>
        <taxon>Hydnangiaceae</taxon>
        <taxon>Laccaria</taxon>
    </lineage>
</organism>
<dbReference type="HOGENOM" id="CLU_969993_0_0_1"/>
<evidence type="ECO:0000313" key="3">
    <source>
        <dbReference type="Proteomes" id="UP000054477"/>
    </source>
</evidence>